<dbReference type="Pfam" id="PF01497">
    <property type="entry name" value="Peripla_BP_2"/>
    <property type="match status" value="1"/>
</dbReference>
<evidence type="ECO:0000313" key="4">
    <source>
        <dbReference type="Proteomes" id="UP000316225"/>
    </source>
</evidence>
<sequence>MKRLLLSVALLAGPAAAAEPHPDATRVLSLGGSITEIVYALGEEGRLVGRDMTSSFPPEAQALPDVGYVRQLSPEGVLSVKPDLILAEDGAGPPETVEVLKNAGIAYESIASDWSDTGIRDKIDAVATALGVPEKGQALADKIAQEFSTAETRAKSVTEPRKVMFIMSLQGGRIMASGRQTSANGIIHLAGAQNAFYEFEGYKTVTDEAVLAANPDVILMMDRNAPQANKAANGTDDHAALREQVLAMPAIAATPAGKNGAFVQMDGLFLLGFGPRTGQAALALHDAVYGTE</sequence>
<name>A0A562NSY7_9RHOB</name>
<feature type="signal peptide" evidence="1">
    <location>
        <begin position="1"/>
        <end position="17"/>
    </location>
</feature>
<dbReference type="CDD" id="cd01149">
    <property type="entry name" value="HutB"/>
    <property type="match status" value="1"/>
</dbReference>
<dbReference type="InterPro" id="IPR002491">
    <property type="entry name" value="ABC_transptr_periplasmic_BD"/>
</dbReference>
<dbReference type="SUPFAM" id="SSF53807">
    <property type="entry name" value="Helical backbone' metal receptor"/>
    <property type="match status" value="1"/>
</dbReference>
<dbReference type="PANTHER" id="PTHR30535:SF4">
    <property type="entry name" value="HEMIN-BINDING PERIPLASMIC PROTEIN HMUT"/>
    <property type="match status" value="1"/>
</dbReference>
<evidence type="ECO:0000313" key="3">
    <source>
        <dbReference type="EMBL" id="TWI35181.1"/>
    </source>
</evidence>
<accession>A0A562NSY7</accession>
<proteinExistence type="predicted"/>
<protein>
    <submittedName>
        <fullName evidence="3">Iron complex transport system substrate-binding protein</fullName>
    </submittedName>
</protein>
<gene>
    <name evidence="3" type="ORF">IQ24_01690</name>
</gene>
<keyword evidence="1" id="KW-0732">Signal</keyword>
<evidence type="ECO:0000259" key="2">
    <source>
        <dbReference type="PROSITE" id="PS50983"/>
    </source>
</evidence>
<dbReference type="Proteomes" id="UP000316225">
    <property type="component" value="Unassembled WGS sequence"/>
</dbReference>
<dbReference type="EMBL" id="VLKU01000004">
    <property type="protein sequence ID" value="TWI35181.1"/>
    <property type="molecule type" value="Genomic_DNA"/>
</dbReference>
<dbReference type="Gene3D" id="3.40.50.1980">
    <property type="entry name" value="Nitrogenase molybdenum iron protein domain"/>
    <property type="match status" value="2"/>
</dbReference>
<comment type="caution">
    <text evidence="3">The sequence shown here is derived from an EMBL/GenBank/DDBJ whole genome shotgun (WGS) entry which is preliminary data.</text>
</comment>
<dbReference type="PROSITE" id="PS50983">
    <property type="entry name" value="FE_B12_PBP"/>
    <property type="match status" value="1"/>
</dbReference>
<feature type="chain" id="PRO_5022047470" evidence="1">
    <location>
        <begin position="18"/>
        <end position="292"/>
    </location>
</feature>
<dbReference type="OrthoDB" id="9797736at2"/>
<reference evidence="3 4" key="1">
    <citation type="journal article" date="2015" name="Stand. Genomic Sci.">
        <title>Genomic Encyclopedia of Bacterial and Archaeal Type Strains, Phase III: the genomes of soil and plant-associated and newly described type strains.</title>
        <authorList>
            <person name="Whitman W.B."/>
            <person name="Woyke T."/>
            <person name="Klenk H.P."/>
            <person name="Zhou Y."/>
            <person name="Lilburn T.G."/>
            <person name="Beck B.J."/>
            <person name="De Vos P."/>
            <person name="Vandamme P."/>
            <person name="Eisen J.A."/>
            <person name="Garrity G."/>
            <person name="Hugenholtz P."/>
            <person name="Kyrpides N.C."/>
        </authorList>
    </citation>
    <scope>NUCLEOTIDE SEQUENCE [LARGE SCALE GENOMIC DNA]</scope>
    <source>
        <strain evidence="3 4">CGMCC 1.5364</strain>
    </source>
</reference>
<dbReference type="InterPro" id="IPR050902">
    <property type="entry name" value="ABC_Transporter_SBP"/>
</dbReference>
<organism evidence="3 4">
    <name type="scientific">Paracoccus sulfuroxidans</name>
    <dbReference type="NCBI Taxonomy" id="384678"/>
    <lineage>
        <taxon>Bacteria</taxon>
        <taxon>Pseudomonadati</taxon>
        <taxon>Pseudomonadota</taxon>
        <taxon>Alphaproteobacteria</taxon>
        <taxon>Rhodobacterales</taxon>
        <taxon>Paracoccaceae</taxon>
        <taxon>Paracoccus</taxon>
    </lineage>
</organism>
<dbReference type="PANTHER" id="PTHR30535">
    <property type="entry name" value="VITAMIN B12-BINDING PROTEIN"/>
    <property type="match status" value="1"/>
</dbReference>
<feature type="domain" description="Fe/B12 periplasmic-binding" evidence="2">
    <location>
        <begin position="26"/>
        <end position="292"/>
    </location>
</feature>
<dbReference type="AlphaFoldDB" id="A0A562NSY7"/>
<keyword evidence="4" id="KW-1185">Reference proteome</keyword>
<evidence type="ECO:0000256" key="1">
    <source>
        <dbReference type="SAM" id="SignalP"/>
    </source>
</evidence>
<dbReference type="RefSeq" id="WP_145397466.1">
    <property type="nucleotide sequence ID" value="NZ_VLKU01000004.1"/>
</dbReference>